<keyword evidence="6" id="KW-1185">Reference proteome</keyword>
<protein>
    <submittedName>
        <fullName evidence="5">2-polyprenyl-6-methoxyphenol hydroxylase-like FAD-dependent oxidoreductase</fullName>
    </submittedName>
</protein>
<dbReference type="InterPro" id="IPR050641">
    <property type="entry name" value="RIFMO-like"/>
</dbReference>
<organism evidence="5 6">
    <name type="scientific">Amycolatopsis umgeniensis</name>
    <dbReference type="NCBI Taxonomy" id="336628"/>
    <lineage>
        <taxon>Bacteria</taxon>
        <taxon>Bacillati</taxon>
        <taxon>Actinomycetota</taxon>
        <taxon>Actinomycetes</taxon>
        <taxon>Pseudonocardiales</taxon>
        <taxon>Pseudonocardiaceae</taxon>
        <taxon>Amycolatopsis</taxon>
    </lineage>
</organism>
<evidence type="ECO:0000313" key="5">
    <source>
        <dbReference type="EMBL" id="MBB5857499.1"/>
    </source>
</evidence>
<dbReference type="Pfam" id="PF01494">
    <property type="entry name" value="FAD_binding_3"/>
    <property type="match status" value="1"/>
</dbReference>
<proteinExistence type="predicted"/>
<dbReference type="InterPro" id="IPR002938">
    <property type="entry name" value="FAD-bd"/>
</dbReference>
<dbReference type="InterPro" id="IPR036188">
    <property type="entry name" value="FAD/NAD-bd_sf"/>
</dbReference>
<sequence>MDAEVIVVGAGPVGLMLAGDLRFAGADVVVLERLVEPTGESRASQLGARTMELFDQRELVHRLAAPERQRTGHFGGLPLDVGGLDSPFAGNWKVPQYETEAVLARRAVELGVDVRRGVELTAVTERADRVDLEASGAQGRIRLSARYLVGCDGGESTVRELAGFAVAREGVTRQLLRADVAGISVRDRRFERLPAGLAVAARRGDGVTRIMVHEFADDAKTVRGEHKFTELAEAWFRVTGEDIGDGVPIWVDAFDNACHLVTDYREGRVFLAGDAAHGQMPIGGQALNLGLHDAANLGWKLAAQVRGGAPAGLADSYDDERRPVAVCTQNDVRAQELLLLGGPEVESARQVLAELLAYEEVSATLAGSASGLNLRYSPGDGHSLLGKRLPPAELTVKLGSTTTTALSRSPKGLFLDLSQGQVSVDPVPGWSHRVRAVAATRPQDGPLSDVDALLVRPDGYVCWVAGGEIALESALRTWFGKERP</sequence>
<dbReference type="PRINTS" id="PR00420">
    <property type="entry name" value="RNGMNOXGNASE"/>
</dbReference>
<dbReference type="Proteomes" id="UP000580861">
    <property type="component" value="Unassembled WGS sequence"/>
</dbReference>
<keyword evidence="2" id="KW-0285">Flavoprotein</keyword>
<dbReference type="GO" id="GO:0016709">
    <property type="term" value="F:oxidoreductase activity, acting on paired donors, with incorporation or reduction of molecular oxygen, NAD(P)H as one donor, and incorporation of one atom of oxygen"/>
    <property type="evidence" value="ECO:0007669"/>
    <property type="project" value="UniProtKB-ARBA"/>
</dbReference>
<feature type="domain" description="FAD-binding" evidence="4">
    <location>
        <begin position="3"/>
        <end position="325"/>
    </location>
</feature>
<evidence type="ECO:0000256" key="1">
    <source>
        <dbReference type="ARBA" id="ARBA00001974"/>
    </source>
</evidence>
<dbReference type="EMBL" id="JACHMX010000001">
    <property type="protein sequence ID" value="MBB5857499.1"/>
    <property type="molecule type" value="Genomic_DNA"/>
</dbReference>
<evidence type="ECO:0000256" key="3">
    <source>
        <dbReference type="ARBA" id="ARBA00022827"/>
    </source>
</evidence>
<dbReference type="SUPFAM" id="SSF51905">
    <property type="entry name" value="FAD/NAD(P)-binding domain"/>
    <property type="match status" value="1"/>
</dbReference>
<dbReference type="PANTHER" id="PTHR43004">
    <property type="entry name" value="TRK SYSTEM POTASSIUM UPTAKE PROTEIN"/>
    <property type="match status" value="1"/>
</dbReference>
<evidence type="ECO:0000259" key="4">
    <source>
        <dbReference type="Pfam" id="PF01494"/>
    </source>
</evidence>
<dbReference type="PANTHER" id="PTHR43004:SF19">
    <property type="entry name" value="BINDING MONOOXYGENASE, PUTATIVE (JCVI)-RELATED"/>
    <property type="match status" value="1"/>
</dbReference>
<gene>
    <name evidence="5" type="ORF">HDA45_007586</name>
</gene>
<dbReference type="Gene3D" id="3.40.30.120">
    <property type="match status" value="1"/>
</dbReference>
<name>A0A841B9C4_9PSEU</name>
<dbReference type="Gene3D" id="3.50.50.60">
    <property type="entry name" value="FAD/NAD(P)-binding domain"/>
    <property type="match status" value="2"/>
</dbReference>
<dbReference type="Gene3D" id="3.30.70.2450">
    <property type="match status" value="1"/>
</dbReference>
<accession>A0A841B9C4</accession>
<dbReference type="GO" id="GO:0071949">
    <property type="term" value="F:FAD binding"/>
    <property type="evidence" value="ECO:0007669"/>
    <property type="project" value="InterPro"/>
</dbReference>
<keyword evidence="3" id="KW-0274">FAD</keyword>
<comment type="caution">
    <text evidence="5">The sequence shown here is derived from an EMBL/GenBank/DDBJ whole genome shotgun (WGS) entry which is preliminary data.</text>
</comment>
<comment type="cofactor">
    <cofactor evidence="1">
        <name>FAD</name>
        <dbReference type="ChEBI" id="CHEBI:57692"/>
    </cofactor>
</comment>
<evidence type="ECO:0000313" key="6">
    <source>
        <dbReference type="Proteomes" id="UP000580861"/>
    </source>
</evidence>
<dbReference type="RefSeq" id="WP_184903673.1">
    <property type="nucleotide sequence ID" value="NZ_JACHMX010000001.1"/>
</dbReference>
<dbReference type="Pfam" id="PF21274">
    <property type="entry name" value="Rng_hyd_C"/>
    <property type="match status" value="1"/>
</dbReference>
<dbReference type="AlphaFoldDB" id="A0A841B9C4"/>
<reference evidence="5 6" key="1">
    <citation type="submission" date="2020-08" db="EMBL/GenBank/DDBJ databases">
        <title>Sequencing the genomes of 1000 actinobacteria strains.</title>
        <authorList>
            <person name="Klenk H.-P."/>
        </authorList>
    </citation>
    <scope>NUCLEOTIDE SEQUENCE [LARGE SCALE GENOMIC DNA]</scope>
    <source>
        <strain evidence="5 6">DSM 45272</strain>
    </source>
</reference>
<evidence type="ECO:0000256" key="2">
    <source>
        <dbReference type="ARBA" id="ARBA00022630"/>
    </source>
</evidence>